<evidence type="ECO:0000313" key="1">
    <source>
        <dbReference type="EMBL" id="MBJ7597744.1"/>
    </source>
</evidence>
<dbReference type="RefSeq" id="WP_338200202.1">
    <property type="nucleotide sequence ID" value="NZ_JAEKNR010000075.1"/>
</dbReference>
<gene>
    <name evidence="1" type="ORF">JF922_06630</name>
</gene>
<organism evidence="1 2">
    <name type="scientific">Candidatus Nephthysia bennettiae</name>
    <dbReference type="NCBI Taxonomy" id="3127016"/>
    <lineage>
        <taxon>Bacteria</taxon>
        <taxon>Bacillati</taxon>
        <taxon>Candidatus Dormiibacterota</taxon>
        <taxon>Candidatus Dormibacteria</taxon>
        <taxon>Candidatus Dormibacterales</taxon>
        <taxon>Candidatus Dormibacteraceae</taxon>
        <taxon>Candidatus Nephthysia</taxon>
    </lineage>
</organism>
<sequence>MKKLAATPALGIHRLPATGNVSPTQHLESAIQPLAHRAIRQAEPVGNFVLLVEDFRRPYDEDQRPARRDDPVGF</sequence>
<protein>
    <submittedName>
        <fullName evidence="1">Uncharacterized protein</fullName>
    </submittedName>
</protein>
<comment type="caution">
    <text evidence="1">The sequence shown here is derived from an EMBL/GenBank/DDBJ whole genome shotgun (WGS) entry which is preliminary data.</text>
</comment>
<dbReference type="AlphaFoldDB" id="A0A934K0S8"/>
<dbReference type="Proteomes" id="UP000612893">
    <property type="component" value="Unassembled WGS sequence"/>
</dbReference>
<keyword evidence="2" id="KW-1185">Reference proteome</keyword>
<reference evidence="1" key="1">
    <citation type="submission" date="2020-10" db="EMBL/GenBank/DDBJ databases">
        <title>Ca. Dormibacterota MAGs.</title>
        <authorList>
            <person name="Montgomery K."/>
        </authorList>
    </citation>
    <scope>NUCLEOTIDE SEQUENCE [LARGE SCALE GENOMIC DNA]</scope>
    <source>
        <strain evidence="1">SC8812_S17_10</strain>
    </source>
</reference>
<dbReference type="EMBL" id="JAEKNR010000075">
    <property type="protein sequence ID" value="MBJ7597744.1"/>
    <property type="molecule type" value="Genomic_DNA"/>
</dbReference>
<accession>A0A934K0S8</accession>
<evidence type="ECO:0000313" key="2">
    <source>
        <dbReference type="Proteomes" id="UP000612893"/>
    </source>
</evidence>
<name>A0A934K0S8_9BACT</name>
<proteinExistence type="predicted"/>